<feature type="region of interest" description="Disordered" evidence="1">
    <location>
        <begin position="1145"/>
        <end position="1280"/>
    </location>
</feature>
<dbReference type="GO" id="GO:0005634">
    <property type="term" value="C:nucleus"/>
    <property type="evidence" value="ECO:0007669"/>
    <property type="project" value="TreeGrafter"/>
</dbReference>
<feature type="compositionally biased region" description="Basic and acidic residues" evidence="1">
    <location>
        <begin position="831"/>
        <end position="846"/>
    </location>
</feature>
<feature type="compositionally biased region" description="Polar residues" evidence="1">
    <location>
        <begin position="75"/>
        <end position="93"/>
    </location>
</feature>
<feature type="region of interest" description="Disordered" evidence="1">
    <location>
        <begin position="753"/>
        <end position="983"/>
    </location>
</feature>
<dbReference type="InterPro" id="IPR000286">
    <property type="entry name" value="HDACs"/>
</dbReference>
<evidence type="ECO:0000259" key="2">
    <source>
        <dbReference type="Pfam" id="PF00850"/>
    </source>
</evidence>
<organism evidence="3 4">
    <name type="scientific">Polychaeton citri CBS 116435</name>
    <dbReference type="NCBI Taxonomy" id="1314669"/>
    <lineage>
        <taxon>Eukaryota</taxon>
        <taxon>Fungi</taxon>
        <taxon>Dikarya</taxon>
        <taxon>Ascomycota</taxon>
        <taxon>Pezizomycotina</taxon>
        <taxon>Dothideomycetes</taxon>
        <taxon>Dothideomycetidae</taxon>
        <taxon>Capnodiales</taxon>
        <taxon>Capnodiaceae</taxon>
        <taxon>Polychaeton</taxon>
    </lineage>
</organism>
<feature type="compositionally biased region" description="Low complexity" evidence="1">
    <location>
        <begin position="126"/>
        <end position="141"/>
    </location>
</feature>
<dbReference type="Proteomes" id="UP000799441">
    <property type="component" value="Unassembled WGS sequence"/>
</dbReference>
<feature type="compositionally biased region" description="Polar residues" evidence="1">
    <location>
        <begin position="1231"/>
        <end position="1240"/>
    </location>
</feature>
<feature type="compositionally biased region" description="Polar residues" evidence="1">
    <location>
        <begin position="1145"/>
        <end position="1169"/>
    </location>
</feature>
<feature type="domain" description="Histone deacetylase" evidence="2">
    <location>
        <begin position="288"/>
        <end position="621"/>
    </location>
</feature>
<evidence type="ECO:0000313" key="3">
    <source>
        <dbReference type="EMBL" id="KAF2725884.1"/>
    </source>
</evidence>
<reference evidence="3" key="1">
    <citation type="journal article" date="2020" name="Stud. Mycol.">
        <title>101 Dothideomycetes genomes: a test case for predicting lifestyles and emergence of pathogens.</title>
        <authorList>
            <person name="Haridas S."/>
            <person name="Albert R."/>
            <person name="Binder M."/>
            <person name="Bloem J."/>
            <person name="Labutti K."/>
            <person name="Salamov A."/>
            <person name="Andreopoulos B."/>
            <person name="Baker S."/>
            <person name="Barry K."/>
            <person name="Bills G."/>
            <person name="Bluhm B."/>
            <person name="Cannon C."/>
            <person name="Castanera R."/>
            <person name="Culley D."/>
            <person name="Daum C."/>
            <person name="Ezra D."/>
            <person name="Gonzalez J."/>
            <person name="Henrissat B."/>
            <person name="Kuo A."/>
            <person name="Liang C."/>
            <person name="Lipzen A."/>
            <person name="Lutzoni F."/>
            <person name="Magnuson J."/>
            <person name="Mondo S."/>
            <person name="Nolan M."/>
            <person name="Ohm R."/>
            <person name="Pangilinan J."/>
            <person name="Park H.-J."/>
            <person name="Ramirez L."/>
            <person name="Alfaro M."/>
            <person name="Sun H."/>
            <person name="Tritt A."/>
            <person name="Yoshinaga Y."/>
            <person name="Zwiers L.-H."/>
            <person name="Turgeon B."/>
            <person name="Goodwin S."/>
            <person name="Spatafora J."/>
            <person name="Crous P."/>
            <person name="Grigoriev I."/>
        </authorList>
    </citation>
    <scope>NUCLEOTIDE SEQUENCE</scope>
    <source>
        <strain evidence="3">CBS 116435</strain>
    </source>
</reference>
<dbReference type="InterPro" id="IPR053244">
    <property type="entry name" value="HDAC_HD_type_1"/>
</dbReference>
<dbReference type="SUPFAM" id="SSF52768">
    <property type="entry name" value="Arginase/deacetylase"/>
    <property type="match status" value="1"/>
</dbReference>
<dbReference type="CDD" id="cd09998">
    <property type="entry name" value="HDAC_Hos3"/>
    <property type="match status" value="1"/>
</dbReference>
<feature type="compositionally biased region" description="Polar residues" evidence="1">
    <location>
        <begin position="50"/>
        <end position="59"/>
    </location>
</feature>
<gene>
    <name evidence="3" type="ORF">K431DRAFT_280617</name>
</gene>
<feature type="compositionally biased region" description="Polar residues" evidence="1">
    <location>
        <begin position="1258"/>
        <end position="1271"/>
    </location>
</feature>
<dbReference type="Pfam" id="PF00850">
    <property type="entry name" value="Hist_deacetyl"/>
    <property type="match status" value="1"/>
</dbReference>
<evidence type="ECO:0000256" key="1">
    <source>
        <dbReference type="SAM" id="MobiDB-lite"/>
    </source>
</evidence>
<feature type="compositionally biased region" description="Basic and acidic residues" evidence="1">
    <location>
        <begin position="999"/>
        <end position="1042"/>
    </location>
</feature>
<dbReference type="GO" id="GO:0010468">
    <property type="term" value="P:regulation of gene expression"/>
    <property type="evidence" value="ECO:0007669"/>
    <property type="project" value="UniProtKB-ARBA"/>
</dbReference>
<dbReference type="InterPro" id="IPR023801">
    <property type="entry name" value="His_deacetylse_dom"/>
</dbReference>
<dbReference type="OrthoDB" id="5232919at2759"/>
<dbReference type="PANTHER" id="PTHR47558:SF1">
    <property type="entry name" value="HISTONE DEACETYLASE HOS3"/>
    <property type="match status" value="1"/>
</dbReference>
<dbReference type="FunFam" id="3.40.800.20:FF:000011">
    <property type="entry name" value="Histone deacetylase HOS3"/>
    <property type="match status" value="1"/>
</dbReference>
<dbReference type="PANTHER" id="PTHR47558">
    <property type="entry name" value="HISTONE DEACETYLASE HOS3"/>
    <property type="match status" value="1"/>
</dbReference>
<dbReference type="GO" id="GO:0004407">
    <property type="term" value="F:histone deacetylase activity"/>
    <property type="evidence" value="ECO:0007669"/>
    <property type="project" value="TreeGrafter"/>
</dbReference>
<feature type="region of interest" description="Disordered" evidence="1">
    <location>
        <begin position="678"/>
        <end position="700"/>
    </location>
</feature>
<feature type="compositionally biased region" description="Polar residues" evidence="1">
    <location>
        <begin position="947"/>
        <end position="972"/>
    </location>
</feature>
<feature type="compositionally biased region" description="Pro residues" evidence="1">
    <location>
        <begin position="729"/>
        <end position="739"/>
    </location>
</feature>
<sequence length="1334" mass="143254">MDANFTPTPKEPPPLLARQDSQGSHVAGPYRANGNHSTDGHKHGSPAQMRIQTIPSPVNASPLRSAPNTPKPHNAPSSWPAPTSSRRQSTQALPSPLDRSGAATPLRSPGLRRANSSLTMRNSATPSPGGSRKGSRSSLGGNDENGNSEKKPTPKRSISNLISGLREAQAKMEPIEEPKFLTASDIANTHFSRQLTNDSEEGMETECTVILHDACYGHRFSRPKTTKGHLSMIVERPERINAAVLGAANAYVRMGQHHAGGANSPHPSATHAVPPPFKIRRTSRGIDLTSSYVTNVHGNKWMAELRDMCNASASRLAAGEKELSRTSLSTDSEKQQLHEGDLYLCPESLSAFQGALGGVADAVDAVFSPTTLTKRAFVGIRPPGHHCSADHPSGFCWLNNVHVGIEYACQDYGLTHAVILDFDLHHGDGSQTVTWARNKRNEEKRWDPKRLTKQRWNPEVGYYSLHDINSYPCEDGDEVKVQAASICVDNAHGQSVWNVHLEPWKDEDEFWRLYEEKYSVLLAKAGAFLKSHARRIRAEGKTQPRGAVFISAGFDASEWEGAGMQRHKVNVPTEFYARFTSDSVAIAEDLEGGCDGRVVSVLEGGYSNRALCSGVLSHLSGLCGLAPSSGQSQGNTDDIASAMTGLSLSGLQPSMASVGAYDRNWWSPENLTALENQVLPPPPPPPGKKHRAGPQPTYATPTESFAYKVRDSDKFARSIAGTMREGPMPTRPRTPPPPEVDWVTATQELHKLLVPTDRSTQSHTAEELAPVRMKKERQSAMAELGSSAAIEPDSRPSTRQLRERAAKAPTRISARRGAAASPYADSVASDDAVRERSVSRNDRRQTIADFTPAKAAFQNESTEAKPNRRLSGVSTTSSMNFEGDPGPKTQKANNKGAMLPPPLPRTGSTSSVQAKKVRAVSAISRPTKPNTSAVPSAPPVRSSHPSNTSGSIPVSTASSQTLNPRTISNPYVPTSGKANDETNLDALTTGMKRITLKVGTREESERKVREKQEAEIKAKEAERRTRALKAAETRRRNAEAKKASLPNNVTGKVPSAQSQVADVKTNAGPSDTHISENRKPDTAVAPPKPSRQVVPQTHQESSTITTESTDAGSVLPEWARLATNELADAVPLGRAIPSNPAVISTMNTSTEHQPGKSNASTQPDSNSSLIDAARRVSVDSIPTLPSGHIPESRYSTAAEEPLHLPSSPAAATATTSQPPKESSHEVPMSIQDLTNQSDAVITQGVHPPAPDTRKPVSPTGTTQTLSSSSRPVSRHKEDLPKFASTGFIPFATAAAPTATSAAVAATDNPKIPADLLYAQAPPTDVWDVPETPKQ</sequence>
<feature type="compositionally biased region" description="Polar residues" evidence="1">
    <location>
        <begin position="1093"/>
        <end position="1111"/>
    </location>
</feature>
<evidence type="ECO:0000313" key="4">
    <source>
        <dbReference type="Proteomes" id="UP000799441"/>
    </source>
</evidence>
<dbReference type="InterPro" id="IPR023696">
    <property type="entry name" value="Ureohydrolase_dom_sf"/>
</dbReference>
<feature type="region of interest" description="Disordered" evidence="1">
    <location>
        <begin position="999"/>
        <end position="1111"/>
    </location>
</feature>
<dbReference type="InterPro" id="IPR037138">
    <property type="entry name" value="His_deacetylse_dom_sf"/>
</dbReference>
<comment type="caution">
    <text evidence="3">The sequence shown here is derived from an EMBL/GenBank/DDBJ whole genome shotgun (WGS) entry which is preliminary data.</text>
</comment>
<feature type="compositionally biased region" description="Low complexity" evidence="1">
    <location>
        <begin position="932"/>
        <end position="946"/>
    </location>
</feature>
<keyword evidence="4" id="KW-1185">Reference proteome</keyword>
<proteinExistence type="predicted"/>
<accession>A0A9P4QJ60</accession>
<feature type="region of interest" description="Disordered" evidence="1">
    <location>
        <begin position="1"/>
        <end position="158"/>
    </location>
</feature>
<feature type="compositionally biased region" description="Polar residues" evidence="1">
    <location>
        <begin position="114"/>
        <end position="125"/>
    </location>
</feature>
<feature type="region of interest" description="Disordered" evidence="1">
    <location>
        <begin position="721"/>
        <end position="741"/>
    </location>
</feature>
<dbReference type="EMBL" id="MU003766">
    <property type="protein sequence ID" value="KAF2725884.1"/>
    <property type="molecule type" value="Genomic_DNA"/>
</dbReference>
<name>A0A9P4QJ60_9PEZI</name>
<dbReference type="Gene3D" id="3.40.800.20">
    <property type="entry name" value="Histone deacetylase domain"/>
    <property type="match status" value="1"/>
</dbReference>
<feature type="compositionally biased region" description="Low complexity" evidence="1">
    <location>
        <begin position="1205"/>
        <end position="1219"/>
    </location>
</feature>
<feature type="compositionally biased region" description="Polar residues" evidence="1">
    <location>
        <begin position="1045"/>
        <end position="1060"/>
    </location>
</feature>
<dbReference type="PRINTS" id="PR01270">
    <property type="entry name" value="HDASUPER"/>
</dbReference>
<feature type="compositionally biased region" description="Basic and acidic residues" evidence="1">
    <location>
        <begin position="792"/>
        <end position="806"/>
    </location>
</feature>
<protein>
    <submittedName>
        <fullName evidence="3">Arginase/deacetylase</fullName>
    </submittedName>
</protein>